<sequence length="53" mass="5861">MGCEWDVWMPGGCEGFTLNSGSLRWVQPSYHPTTLLLSVVPSYIVGPRLLTHA</sequence>
<gene>
    <name evidence="1" type="ORF">CORC01_03634</name>
</gene>
<keyword evidence="2" id="KW-1185">Reference proteome</keyword>
<dbReference type="RefSeq" id="XP_022478209.1">
    <property type="nucleotide sequence ID" value="XM_022615283.1"/>
</dbReference>
<name>A0A1G4BIF8_9PEZI</name>
<evidence type="ECO:0000313" key="1">
    <source>
        <dbReference type="EMBL" id="OHF01067.1"/>
    </source>
</evidence>
<dbReference type="EMBL" id="MJBS01000022">
    <property type="protein sequence ID" value="OHF01067.1"/>
    <property type="molecule type" value="Genomic_DNA"/>
</dbReference>
<evidence type="ECO:0000313" key="2">
    <source>
        <dbReference type="Proteomes" id="UP000176998"/>
    </source>
</evidence>
<proteinExistence type="predicted"/>
<reference evidence="1 2" key="1">
    <citation type="submission" date="2016-09" db="EMBL/GenBank/DDBJ databases">
        <authorList>
            <person name="Capua I."/>
            <person name="De Benedictis P."/>
            <person name="Joannis T."/>
            <person name="Lombin L.H."/>
            <person name="Cattoli G."/>
        </authorList>
    </citation>
    <scope>NUCLEOTIDE SEQUENCE [LARGE SCALE GENOMIC DNA]</scope>
    <source>
        <strain evidence="1 2">IMI 309357</strain>
    </source>
</reference>
<dbReference type="Proteomes" id="UP000176998">
    <property type="component" value="Unassembled WGS sequence"/>
</dbReference>
<organism evidence="1 2">
    <name type="scientific">Colletotrichum orchidophilum</name>
    <dbReference type="NCBI Taxonomy" id="1209926"/>
    <lineage>
        <taxon>Eukaryota</taxon>
        <taxon>Fungi</taxon>
        <taxon>Dikarya</taxon>
        <taxon>Ascomycota</taxon>
        <taxon>Pezizomycotina</taxon>
        <taxon>Sordariomycetes</taxon>
        <taxon>Hypocreomycetidae</taxon>
        <taxon>Glomerellales</taxon>
        <taxon>Glomerellaceae</taxon>
        <taxon>Colletotrichum</taxon>
    </lineage>
</organism>
<dbReference type="OrthoDB" id="10341916at2759"/>
<dbReference type="AlphaFoldDB" id="A0A1G4BIF8"/>
<comment type="caution">
    <text evidence="1">The sequence shown here is derived from an EMBL/GenBank/DDBJ whole genome shotgun (WGS) entry which is preliminary data.</text>
</comment>
<accession>A0A1G4BIF8</accession>
<protein>
    <submittedName>
        <fullName evidence="1">Uncharacterized protein</fullName>
    </submittedName>
</protein>
<dbReference type="GeneID" id="34556793"/>